<feature type="transmembrane region" description="Helical" evidence="8">
    <location>
        <begin position="254"/>
        <end position="273"/>
    </location>
</feature>
<feature type="transmembrane region" description="Helical" evidence="8">
    <location>
        <begin position="444"/>
        <end position="465"/>
    </location>
</feature>
<dbReference type="Pfam" id="PF00924">
    <property type="entry name" value="MS_channel_2nd"/>
    <property type="match status" value="1"/>
</dbReference>
<accession>A0A6L7G3J1</accession>
<evidence type="ECO:0000259" key="12">
    <source>
        <dbReference type="Pfam" id="PF25392"/>
    </source>
</evidence>
<dbReference type="Gene3D" id="3.30.70.100">
    <property type="match status" value="1"/>
</dbReference>
<dbReference type="SUPFAM" id="SSF82689">
    <property type="entry name" value="Mechanosensitive channel protein MscS (YggB), C-terminal domain"/>
    <property type="match status" value="1"/>
</dbReference>
<dbReference type="Gene3D" id="2.30.30.60">
    <property type="match status" value="1"/>
</dbReference>
<dbReference type="Gene3D" id="1.10.287.1260">
    <property type="match status" value="1"/>
</dbReference>
<dbReference type="InterPro" id="IPR045276">
    <property type="entry name" value="YbiO_bact"/>
</dbReference>
<protein>
    <submittedName>
        <fullName evidence="13">Mechanosensitive ion channel</fullName>
    </submittedName>
</protein>
<keyword evidence="4 8" id="KW-0812">Transmembrane</keyword>
<evidence type="ECO:0000256" key="5">
    <source>
        <dbReference type="ARBA" id="ARBA00022989"/>
    </source>
</evidence>
<feature type="region of interest" description="Disordered" evidence="7">
    <location>
        <begin position="375"/>
        <end position="399"/>
    </location>
</feature>
<dbReference type="InterPro" id="IPR006685">
    <property type="entry name" value="MscS_channel_2nd"/>
</dbReference>
<dbReference type="SUPFAM" id="SSF82861">
    <property type="entry name" value="Mechanosensitive channel protein MscS (YggB), transmembrane region"/>
    <property type="match status" value="1"/>
</dbReference>
<dbReference type="SUPFAM" id="SSF50182">
    <property type="entry name" value="Sm-like ribonucleoproteins"/>
    <property type="match status" value="1"/>
</dbReference>
<organism evidence="13 14">
    <name type="scientific">Pseudooceanicola albus</name>
    <dbReference type="NCBI Taxonomy" id="2692189"/>
    <lineage>
        <taxon>Bacteria</taxon>
        <taxon>Pseudomonadati</taxon>
        <taxon>Pseudomonadota</taxon>
        <taxon>Alphaproteobacteria</taxon>
        <taxon>Rhodobacterales</taxon>
        <taxon>Paracoccaceae</taxon>
        <taxon>Pseudooceanicola</taxon>
    </lineage>
</organism>
<evidence type="ECO:0000259" key="10">
    <source>
        <dbReference type="Pfam" id="PF00924"/>
    </source>
</evidence>
<evidence type="ECO:0000313" key="13">
    <source>
        <dbReference type="EMBL" id="MXN18252.1"/>
    </source>
</evidence>
<gene>
    <name evidence="13" type="ORF">GR170_10420</name>
</gene>
<evidence type="ECO:0000256" key="6">
    <source>
        <dbReference type="ARBA" id="ARBA00023136"/>
    </source>
</evidence>
<dbReference type="InterPro" id="IPR011066">
    <property type="entry name" value="MscS_channel_C_sf"/>
</dbReference>
<feature type="transmembrane region" description="Helical" evidence="8">
    <location>
        <begin position="213"/>
        <end position="242"/>
    </location>
</feature>
<feature type="transmembrane region" description="Helical" evidence="8">
    <location>
        <begin position="575"/>
        <end position="595"/>
    </location>
</feature>
<feature type="transmembrane region" description="Helical" evidence="8">
    <location>
        <begin position="492"/>
        <end position="513"/>
    </location>
</feature>
<evidence type="ECO:0000313" key="14">
    <source>
        <dbReference type="Proteomes" id="UP000477911"/>
    </source>
</evidence>
<evidence type="ECO:0000256" key="9">
    <source>
        <dbReference type="SAM" id="SignalP"/>
    </source>
</evidence>
<dbReference type="InterPro" id="IPR010920">
    <property type="entry name" value="LSM_dom_sf"/>
</dbReference>
<feature type="transmembrane region" description="Helical" evidence="8">
    <location>
        <begin position="533"/>
        <end position="554"/>
    </location>
</feature>
<feature type="transmembrane region" description="Helical" evidence="8">
    <location>
        <begin position="601"/>
        <end position="619"/>
    </location>
</feature>
<proteinExistence type="inferred from homology"/>
<sequence>MRRARDRIAAALMLGCLALGLTAPGPSLAQDQTPTTPQTETASQTGAEAPAADQGSGDSLKLLLQVLQDDKSRAALVKELEAAQSGSGTDTASQSGNDSAEVSNKIVESITPADSAVPSEGLSFGRRIALITQEVAEGAASQVEDAWTQITRAPMVFDGLNGSEAGVLLEALKELALIIVVTVAVFLALRRMGKSLYVRMGTRARDSGIVRTVALFVASVLIDMLIVVVSWAVGYLIATLLLGNFGEIGIRQTLYLNAFLLVEMSKVLVRMVLSPSARHLRPLPVSDSGARYLTTRLNFMVGLVGYGQLLIVPIINANASYAAGRAVSALIALIVVALAMWMVMRNREPVAQWIERGGQPEAEHAEELRFAARAEQPSGTEGGLDETPEEFPMGEQAPPEEHRSSVRFLVRNWHWPALIYLLVMLVVVLVQPGDAAFRSMMNSGQVLVVALLGVTVSGVLTRVMVRGIQLPENVTARLPLLERRLNTFVPKALFVLRLAIFVMVVVFALNAISVIDLKAWLASQIGLQLTSRLFSVAAVLLVSFVIWVGLTSWVDYRLNPEFGKVPTARERTLLTLLRNAATIALIIITLMFVLSEVGLDIAPLLASAGVLGLAIGFGAQKMVQDIITGIFIQFENAMNVGDVVTVGGTTGVVERLTIRSVSLRDYTGAFHVIPFSSVDMVTNFVREFGYSVCDMGVAYRENIDEVKQAMVDAFEELRKDPTQSANIIGDLEWFGINAFGDSAIVVRTRIKCVPGTQWGVGRAYNGVLKTIFDARNIEIPFPHQTLYLGEAKDGSTQPFRIRMEGQDGPAEA</sequence>
<keyword evidence="5 8" id="KW-1133">Transmembrane helix</keyword>
<evidence type="ECO:0000256" key="7">
    <source>
        <dbReference type="SAM" id="MobiDB-lite"/>
    </source>
</evidence>
<keyword evidence="3" id="KW-1003">Cell membrane</keyword>
<evidence type="ECO:0000259" key="11">
    <source>
        <dbReference type="Pfam" id="PF21088"/>
    </source>
</evidence>
<dbReference type="Proteomes" id="UP000477911">
    <property type="component" value="Unassembled WGS sequence"/>
</dbReference>
<comment type="caution">
    <text evidence="13">The sequence shown here is derived from an EMBL/GenBank/DDBJ whole genome shotgun (WGS) entry which is preliminary data.</text>
</comment>
<feature type="compositionally biased region" description="Low complexity" evidence="7">
    <location>
        <begin position="27"/>
        <end position="45"/>
    </location>
</feature>
<dbReference type="InterPro" id="IPR023408">
    <property type="entry name" value="MscS_beta-dom_sf"/>
</dbReference>
<keyword evidence="14" id="KW-1185">Reference proteome</keyword>
<comment type="similarity">
    <text evidence="2">Belongs to the MscS (TC 1.A.23) family.</text>
</comment>
<dbReference type="EMBL" id="WUMU01000010">
    <property type="protein sequence ID" value="MXN18252.1"/>
    <property type="molecule type" value="Genomic_DNA"/>
</dbReference>
<feature type="domain" description="Mechanosensitive ion channel MscS" evidence="10">
    <location>
        <begin position="622"/>
        <end position="685"/>
    </location>
</feature>
<feature type="transmembrane region" description="Helical" evidence="8">
    <location>
        <begin position="293"/>
        <end position="315"/>
    </location>
</feature>
<feature type="region of interest" description="Disordered" evidence="7">
    <location>
        <begin position="81"/>
        <end position="102"/>
    </location>
</feature>
<dbReference type="AlphaFoldDB" id="A0A6L7G3J1"/>
<feature type="region of interest" description="Disordered" evidence="7">
    <location>
        <begin position="27"/>
        <end position="56"/>
    </location>
</feature>
<evidence type="ECO:0000256" key="2">
    <source>
        <dbReference type="ARBA" id="ARBA00008017"/>
    </source>
</evidence>
<feature type="transmembrane region" description="Helical" evidence="8">
    <location>
        <begin position="321"/>
        <end position="343"/>
    </location>
</feature>
<evidence type="ECO:0000256" key="4">
    <source>
        <dbReference type="ARBA" id="ARBA00022692"/>
    </source>
</evidence>
<dbReference type="RefSeq" id="WP_160894383.1">
    <property type="nucleotide sequence ID" value="NZ_WUMU01000010.1"/>
</dbReference>
<name>A0A6L7G3J1_9RHOB</name>
<dbReference type="InterPro" id="IPR057485">
    <property type="entry name" value="YbiO-like_TM1"/>
</dbReference>
<dbReference type="InterPro" id="IPR049142">
    <property type="entry name" value="MS_channel_1st"/>
</dbReference>
<feature type="compositionally biased region" description="Polar residues" evidence="7">
    <location>
        <begin position="84"/>
        <end position="102"/>
    </location>
</feature>
<dbReference type="PANTHER" id="PTHR30460">
    <property type="entry name" value="MODERATE CONDUCTANCE MECHANOSENSITIVE CHANNEL YBIO"/>
    <property type="match status" value="1"/>
</dbReference>
<evidence type="ECO:0000256" key="8">
    <source>
        <dbReference type="SAM" id="Phobius"/>
    </source>
</evidence>
<feature type="transmembrane region" description="Helical" evidence="8">
    <location>
        <begin position="413"/>
        <end position="432"/>
    </location>
</feature>
<dbReference type="Pfam" id="PF25392">
    <property type="entry name" value="MS_channel_TM1"/>
    <property type="match status" value="1"/>
</dbReference>
<feature type="domain" description="Moderate conductance mechanosensitive channel YbiO-like transmembrane helix 1" evidence="12">
    <location>
        <begin position="443"/>
        <end position="520"/>
    </location>
</feature>
<keyword evidence="6 8" id="KW-0472">Membrane</keyword>
<feature type="chain" id="PRO_5026800104" evidence="9">
    <location>
        <begin position="30"/>
        <end position="812"/>
    </location>
</feature>
<evidence type="ECO:0000256" key="1">
    <source>
        <dbReference type="ARBA" id="ARBA00004651"/>
    </source>
</evidence>
<feature type="transmembrane region" description="Helical" evidence="8">
    <location>
        <begin position="175"/>
        <end position="192"/>
    </location>
</feature>
<dbReference type="PANTHER" id="PTHR30460:SF0">
    <property type="entry name" value="MODERATE CONDUCTANCE MECHANOSENSITIVE CHANNEL YBIO"/>
    <property type="match status" value="1"/>
</dbReference>
<dbReference type="InterPro" id="IPR011014">
    <property type="entry name" value="MscS_channel_TM-2"/>
</dbReference>
<dbReference type="GO" id="GO:0008381">
    <property type="term" value="F:mechanosensitive monoatomic ion channel activity"/>
    <property type="evidence" value="ECO:0007669"/>
    <property type="project" value="InterPro"/>
</dbReference>
<reference evidence="13 14" key="1">
    <citation type="submission" date="2019-12" db="EMBL/GenBank/DDBJ databases">
        <authorList>
            <person name="Li M."/>
        </authorList>
    </citation>
    <scope>NUCLEOTIDE SEQUENCE [LARGE SCALE GENOMIC DNA]</scope>
    <source>
        <strain evidence="13 14">GBMRC 2024</strain>
    </source>
</reference>
<keyword evidence="9" id="KW-0732">Signal</keyword>
<dbReference type="Pfam" id="PF21088">
    <property type="entry name" value="MS_channel_1st"/>
    <property type="match status" value="1"/>
</dbReference>
<comment type="subcellular location">
    <subcellularLocation>
        <location evidence="1">Cell membrane</location>
        <topology evidence="1">Multi-pass membrane protein</topology>
    </subcellularLocation>
</comment>
<evidence type="ECO:0000256" key="3">
    <source>
        <dbReference type="ARBA" id="ARBA00022475"/>
    </source>
</evidence>
<feature type="signal peptide" evidence="9">
    <location>
        <begin position="1"/>
        <end position="29"/>
    </location>
</feature>
<feature type="domain" description="Mechanosensitive ion channel transmembrane helices 2/3" evidence="11">
    <location>
        <begin position="582"/>
        <end position="620"/>
    </location>
</feature>
<dbReference type="GO" id="GO:0005886">
    <property type="term" value="C:plasma membrane"/>
    <property type="evidence" value="ECO:0007669"/>
    <property type="project" value="UniProtKB-SubCell"/>
</dbReference>